<keyword evidence="3" id="KW-1185">Reference proteome</keyword>
<keyword evidence="1" id="KW-0472">Membrane</keyword>
<accession>A0A517TEM7</accession>
<dbReference type="AlphaFoldDB" id="A0A517TEM7"/>
<evidence type="ECO:0000313" key="2">
    <source>
        <dbReference type="EMBL" id="QDT66827.1"/>
    </source>
</evidence>
<keyword evidence="1" id="KW-0812">Transmembrane</keyword>
<proteinExistence type="predicted"/>
<feature type="transmembrane region" description="Helical" evidence="1">
    <location>
        <begin position="6"/>
        <end position="26"/>
    </location>
</feature>
<name>A0A517TEM7_9PLAN</name>
<protein>
    <submittedName>
        <fullName evidence="2">Uncharacterized protein</fullName>
    </submittedName>
</protein>
<keyword evidence="1" id="KW-1133">Transmembrane helix</keyword>
<evidence type="ECO:0000313" key="3">
    <source>
        <dbReference type="Proteomes" id="UP000319976"/>
    </source>
</evidence>
<dbReference type="Proteomes" id="UP000319976">
    <property type="component" value="Chromosome"/>
</dbReference>
<feature type="transmembrane region" description="Helical" evidence="1">
    <location>
        <begin position="64"/>
        <end position="82"/>
    </location>
</feature>
<dbReference type="KEGG" id="chya:V22_40990"/>
<organism evidence="2 3">
    <name type="scientific">Calycomorphotria hydatis</name>
    <dbReference type="NCBI Taxonomy" id="2528027"/>
    <lineage>
        <taxon>Bacteria</taxon>
        <taxon>Pseudomonadati</taxon>
        <taxon>Planctomycetota</taxon>
        <taxon>Planctomycetia</taxon>
        <taxon>Planctomycetales</taxon>
        <taxon>Planctomycetaceae</taxon>
        <taxon>Calycomorphotria</taxon>
    </lineage>
</organism>
<evidence type="ECO:0000256" key="1">
    <source>
        <dbReference type="SAM" id="Phobius"/>
    </source>
</evidence>
<dbReference type="EMBL" id="CP036316">
    <property type="protein sequence ID" value="QDT66827.1"/>
    <property type="molecule type" value="Genomic_DNA"/>
</dbReference>
<gene>
    <name evidence="2" type="ORF">V22_40990</name>
</gene>
<dbReference type="RefSeq" id="WP_145266279.1">
    <property type="nucleotide sequence ID" value="NZ_CP036316.1"/>
</dbReference>
<sequence length="95" mass="10897">MDEKPVLAFFLLSHIAFLLSGVCLLFNRLWSIVAGFILGLTAVCSFVIYDNWIPPEDNIRIDYFTYVPTLLITGLLVFIFFAKRLHQNTQDLPSE</sequence>
<feature type="transmembrane region" description="Helical" evidence="1">
    <location>
        <begin position="33"/>
        <end position="52"/>
    </location>
</feature>
<reference evidence="2 3" key="1">
    <citation type="submission" date="2019-02" db="EMBL/GenBank/DDBJ databases">
        <title>Deep-cultivation of Planctomycetes and their phenomic and genomic characterization uncovers novel biology.</title>
        <authorList>
            <person name="Wiegand S."/>
            <person name="Jogler M."/>
            <person name="Boedeker C."/>
            <person name="Pinto D."/>
            <person name="Vollmers J."/>
            <person name="Rivas-Marin E."/>
            <person name="Kohn T."/>
            <person name="Peeters S.H."/>
            <person name="Heuer A."/>
            <person name="Rast P."/>
            <person name="Oberbeckmann S."/>
            <person name="Bunk B."/>
            <person name="Jeske O."/>
            <person name="Meyerdierks A."/>
            <person name="Storesund J.E."/>
            <person name="Kallscheuer N."/>
            <person name="Luecker S."/>
            <person name="Lage O.M."/>
            <person name="Pohl T."/>
            <person name="Merkel B.J."/>
            <person name="Hornburger P."/>
            <person name="Mueller R.-W."/>
            <person name="Bruemmer F."/>
            <person name="Labrenz M."/>
            <person name="Spormann A.M."/>
            <person name="Op den Camp H."/>
            <person name="Overmann J."/>
            <person name="Amann R."/>
            <person name="Jetten M.S.M."/>
            <person name="Mascher T."/>
            <person name="Medema M.H."/>
            <person name="Devos D.P."/>
            <person name="Kaster A.-K."/>
            <person name="Ovreas L."/>
            <person name="Rohde M."/>
            <person name="Galperin M.Y."/>
            <person name="Jogler C."/>
        </authorList>
    </citation>
    <scope>NUCLEOTIDE SEQUENCE [LARGE SCALE GENOMIC DNA]</scope>
    <source>
        <strain evidence="2 3">V22</strain>
    </source>
</reference>